<feature type="compositionally biased region" description="Basic residues" evidence="1">
    <location>
        <begin position="53"/>
        <end position="67"/>
    </location>
</feature>
<name>A0AA36AZL0_OCTVU</name>
<dbReference type="EMBL" id="OX597820">
    <property type="protein sequence ID" value="CAI9725230.1"/>
    <property type="molecule type" value="Genomic_DNA"/>
</dbReference>
<sequence length="134" mass="15249">MNKSRARKEIKKGDKKAEKERKGDKKEKKVEKMESKKEREKESNKRRAERRVQQRVKRRAGRRAIKGKKGEQQNESKKGNKGRLRNFGSDNVCACSNESLNFASVPSESSKLADICISEGGSRTGYLQNGSQYA</sequence>
<accession>A0AA36AZL0</accession>
<dbReference type="AlphaFoldDB" id="A0AA36AZL0"/>
<feature type="compositionally biased region" description="Basic residues" evidence="1">
    <location>
        <begin position="1"/>
        <end position="10"/>
    </location>
</feature>
<feature type="compositionally biased region" description="Basic and acidic residues" evidence="1">
    <location>
        <begin position="11"/>
        <end position="52"/>
    </location>
</feature>
<gene>
    <name evidence="2" type="ORF">OCTVUL_1B016651</name>
</gene>
<evidence type="ECO:0000256" key="1">
    <source>
        <dbReference type="SAM" id="MobiDB-lite"/>
    </source>
</evidence>
<dbReference type="Proteomes" id="UP001162480">
    <property type="component" value="Chromosome 7"/>
</dbReference>
<evidence type="ECO:0000313" key="2">
    <source>
        <dbReference type="EMBL" id="CAI9725230.1"/>
    </source>
</evidence>
<reference evidence="2" key="1">
    <citation type="submission" date="2023-08" db="EMBL/GenBank/DDBJ databases">
        <authorList>
            <person name="Alioto T."/>
            <person name="Alioto T."/>
            <person name="Gomez Garrido J."/>
        </authorList>
    </citation>
    <scope>NUCLEOTIDE SEQUENCE</scope>
</reference>
<feature type="region of interest" description="Disordered" evidence="1">
    <location>
        <begin position="1"/>
        <end position="88"/>
    </location>
</feature>
<proteinExistence type="predicted"/>
<feature type="compositionally biased region" description="Basic and acidic residues" evidence="1">
    <location>
        <begin position="68"/>
        <end position="78"/>
    </location>
</feature>
<protein>
    <submittedName>
        <fullName evidence="2">Uncharacterized protein</fullName>
    </submittedName>
</protein>
<keyword evidence="3" id="KW-1185">Reference proteome</keyword>
<evidence type="ECO:0000313" key="3">
    <source>
        <dbReference type="Proteomes" id="UP001162480"/>
    </source>
</evidence>
<organism evidence="2 3">
    <name type="scientific">Octopus vulgaris</name>
    <name type="common">Common octopus</name>
    <dbReference type="NCBI Taxonomy" id="6645"/>
    <lineage>
        <taxon>Eukaryota</taxon>
        <taxon>Metazoa</taxon>
        <taxon>Spiralia</taxon>
        <taxon>Lophotrochozoa</taxon>
        <taxon>Mollusca</taxon>
        <taxon>Cephalopoda</taxon>
        <taxon>Coleoidea</taxon>
        <taxon>Octopodiformes</taxon>
        <taxon>Octopoda</taxon>
        <taxon>Incirrata</taxon>
        <taxon>Octopodidae</taxon>
        <taxon>Octopus</taxon>
    </lineage>
</organism>